<keyword evidence="1" id="KW-0812">Transmembrane</keyword>
<evidence type="ECO:0000313" key="2">
    <source>
        <dbReference type="EMBL" id="AYV81389.1"/>
    </source>
</evidence>
<evidence type="ECO:0000256" key="1">
    <source>
        <dbReference type="SAM" id="Phobius"/>
    </source>
</evidence>
<feature type="transmembrane region" description="Helical" evidence="1">
    <location>
        <begin position="24"/>
        <end position="42"/>
    </location>
</feature>
<feature type="transmembrane region" description="Helical" evidence="1">
    <location>
        <begin position="132"/>
        <end position="155"/>
    </location>
</feature>
<proteinExistence type="predicted"/>
<keyword evidence="1" id="KW-0472">Membrane</keyword>
<gene>
    <name evidence="2" type="ORF">Harvfovirus31_5</name>
</gene>
<reference evidence="2" key="1">
    <citation type="submission" date="2018-10" db="EMBL/GenBank/DDBJ databases">
        <title>Hidden diversity of soil giant viruses.</title>
        <authorList>
            <person name="Schulz F."/>
            <person name="Alteio L."/>
            <person name="Goudeau D."/>
            <person name="Ryan E.M."/>
            <person name="Malmstrom R.R."/>
            <person name="Blanchard J."/>
            <person name="Woyke T."/>
        </authorList>
    </citation>
    <scope>NUCLEOTIDE SEQUENCE</scope>
    <source>
        <strain evidence="2">HAV1</strain>
    </source>
</reference>
<sequence length="164" mass="18278">MSYQNQANLEDDELLESNEHKGKLCDYICIGIPVLIMAYPIINLISSSPSPDPLCKYYLPQMISYIIIDSSAWIFLIGLILVKGSYEKLIMCISLVIMAVASFIAGGINISFFVNVNHKMLAICHVNTYMDIYLYLHAYLSVLGMFLLPIFAFVLPAGGNGRDP</sequence>
<feature type="transmembrane region" description="Helical" evidence="1">
    <location>
        <begin position="89"/>
        <end position="112"/>
    </location>
</feature>
<protein>
    <submittedName>
        <fullName evidence="2">Uncharacterized protein</fullName>
    </submittedName>
</protein>
<feature type="transmembrane region" description="Helical" evidence="1">
    <location>
        <begin position="62"/>
        <end position="82"/>
    </location>
</feature>
<keyword evidence="1" id="KW-1133">Transmembrane helix</keyword>
<accession>A0A3G5A7G1</accession>
<dbReference type="EMBL" id="MK072273">
    <property type="protein sequence ID" value="AYV81389.1"/>
    <property type="molecule type" value="Genomic_DNA"/>
</dbReference>
<name>A0A3G5A7G1_9VIRU</name>
<organism evidence="2">
    <name type="scientific">Harvfovirus sp</name>
    <dbReference type="NCBI Taxonomy" id="2487768"/>
    <lineage>
        <taxon>Viruses</taxon>
        <taxon>Varidnaviria</taxon>
        <taxon>Bamfordvirae</taxon>
        <taxon>Nucleocytoviricota</taxon>
        <taxon>Megaviricetes</taxon>
        <taxon>Imitervirales</taxon>
        <taxon>Mimiviridae</taxon>
        <taxon>Klosneuvirinae</taxon>
    </lineage>
</organism>